<evidence type="ECO:0008006" key="5">
    <source>
        <dbReference type="Google" id="ProtNLM"/>
    </source>
</evidence>
<reference evidence="3 4" key="1">
    <citation type="submission" date="2021-01" db="EMBL/GenBank/DDBJ databases">
        <title>Genome seq and assembly of Nocardiodes sp. G10.</title>
        <authorList>
            <person name="Chhetri G."/>
        </authorList>
    </citation>
    <scope>NUCLEOTIDE SEQUENCE [LARGE SCALE GENOMIC DNA]</scope>
    <source>
        <strain evidence="3 4">G10</strain>
    </source>
</reference>
<keyword evidence="4" id="KW-1185">Reference proteome</keyword>
<accession>A0ABS1LAM3</accession>
<dbReference type="PROSITE" id="PS51257">
    <property type="entry name" value="PROKAR_LIPOPROTEIN"/>
    <property type="match status" value="1"/>
</dbReference>
<sequence>MSSSARLLAAALACTATLAACGGQPSAGPSTGSGAAGADPTAGDQDSPPTTAAAATRIADDFPLSAGMGGPGDTVPTTRTGTGLRSFELCGTSPLRGLGTRDRMVADNSGGESLATRELVLLGSPDESARVAASFTDLATGCDRPTTGSGVETTAEARESTFGEAPATVVVQGYLFDGEPGPGHLVVHVVPVGAALLVTQTYGEWPDVSDGVDGTAQQLQDVVAAMDVFTEGGEPAVAQTEQIPDDFPMLAGWPPSSEADGDGRSGPSRVADAVVFTACGTEWREPARVDRVRAGWDSAEDYRTRQLTTYDDDDAAVAAVEDLVAFERSCPTEPPGEDGFGTEREVRPVALGDDGWAILERDTFNGSPSVFGASTVVVRVGRAVLVVSHGGHAGYPGGDGQQQVDAMGSEAARSIAQMCQFTKTGC</sequence>
<protein>
    <recommendedName>
        <fullName evidence="5">Sensor domain-containing protein</fullName>
    </recommendedName>
</protein>
<evidence type="ECO:0000256" key="2">
    <source>
        <dbReference type="SAM" id="SignalP"/>
    </source>
</evidence>
<proteinExistence type="predicted"/>
<gene>
    <name evidence="3" type="ORF">JI751_14005</name>
</gene>
<dbReference type="Proteomes" id="UP000636918">
    <property type="component" value="Unassembled WGS sequence"/>
</dbReference>
<dbReference type="RefSeq" id="WP_201937806.1">
    <property type="nucleotide sequence ID" value="NZ_JAERSG010000004.1"/>
</dbReference>
<keyword evidence="2" id="KW-0732">Signal</keyword>
<comment type="caution">
    <text evidence="3">The sequence shown here is derived from an EMBL/GenBank/DDBJ whole genome shotgun (WGS) entry which is preliminary data.</text>
</comment>
<evidence type="ECO:0000313" key="3">
    <source>
        <dbReference type="EMBL" id="MBL0748729.1"/>
    </source>
</evidence>
<evidence type="ECO:0000313" key="4">
    <source>
        <dbReference type="Proteomes" id="UP000636918"/>
    </source>
</evidence>
<name>A0ABS1LAM3_9ACTN</name>
<feature type="chain" id="PRO_5047015025" description="Sensor domain-containing protein" evidence="2">
    <location>
        <begin position="20"/>
        <end position="426"/>
    </location>
</feature>
<feature type="signal peptide" evidence="2">
    <location>
        <begin position="1"/>
        <end position="19"/>
    </location>
</feature>
<feature type="region of interest" description="Disordered" evidence="1">
    <location>
        <begin position="23"/>
        <end position="86"/>
    </location>
</feature>
<evidence type="ECO:0000256" key="1">
    <source>
        <dbReference type="SAM" id="MobiDB-lite"/>
    </source>
</evidence>
<dbReference type="EMBL" id="JAERSG010000004">
    <property type="protein sequence ID" value="MBL0748729.1"/>
    <property type="molecule type" value="Genomic_DNA"/>
</dbReference>
<organism evidence="3 4">
    <name type="scientific">Nocardioides baculatus</name>
    <dbReference type="NCBI Taxonomy" id="2801337"/>
    <lineage>
        <taxon>Bacteria</taxon>
        <taxon>Bacillati</taxon>
        <taxon>Actinomycetota</taxon>
        <taxon>Actinomycetes</taxon>
        <taxon>Propionibacteriales</taxon>
        <taxon>Nocardioidaceae</taxon>
        <taxon>Nocardioides</taxon>
    </lineage>
</organism>
<feature type="compositionally biased region" description="Low complexity" evidence="1">
    <location>
        <begin position="23"/>
        <end position="56"/>
    </location>
</feature>